<sequence>MKKKNKHKRASQRTDTLIGPGSEMEGVLQCEDNLRIDGRFNGSIESQGCVTIGEEAIARSNISAREVIVAGKVYGDVTAESRLTITPTGQMYGDVYAASLIVMEGGLLNGASRMEEQNSTQTTLESKETALPVQRSEAG</sequence>
<name>A0A0M1NKU5_9BACL</name>
<gene>
    <name evidence="3" type="ORF">AM231_19505</name>
</gene>
<dbReference type="OrthoDB" id="9789407at2"/>
<dbReference type="Proteomes" id="UP000036932">
    <property type="component" value="Unassembled WGS sequence"/>
</dbReference>
<dbReference type="InterPro" id="IPR007607">
    <property type="entry name" value="BacA/B"/>
</dbReference>
<feature type="compositionally biased region" description="Basic residues" evidence="2">
    <location>
        <begin position="1"/>
        <end position="11"/>
    </location>
</feature>
<keyword evidence="3" id="KW-0132">Cell division</keyword>
<dbReference type="AlphaFoldDB" id="A0A0M1NKU5"/>
<feature type="region of interest" description="Disordered" evidence="2">
    <location>
        <begin position="115"/>
        <end position="139"/>
    </location>
</feature>
<keyword evidence="3" id="KW-0131">Cell cycle</keyword>
<dbReference type="GO" id="GO:0051301">
    <property type="term" value="P:cell division"/>
    <property type="evidence" value="ECO:0007669"/>
    <property type="project" value="UniProtKB-KW"/>
</dbReference>
<comment type="similarity">
    <text evidence="1">Belongs to the bactofilin family.</text>
</comment>
<evidence type="ECO:0000313" key="4">
    <source>
        <dbReference type="Proteomes" id="UP000036932"/>
    </source>
</evidence>
<comment type="caution">
    <text evidence="3">The sequence shown here is derived from an EMBL/GenBank/DDBJ whole genome shotgun (WGS) entry which is preliminary data.</text>
</comment>
<accession>A0A0M1NKU5</accession>
<evidence type="ECO:0000313" key="3">
    <source>
        <dbReference type="EMBL" id="KOR82499.1"/>
    </source>
</evidence>
<feature type="region of interest" description="Disordered" evidence="2">
    <location>
        <begin position="1"/>
        <end position="22"/>
    </location>
</feature>
<dbReference type="RefSeq" id="WP_054404097.1">
    <property type="nucleotide sequence ID" value="NZ_LIUT01000003.1"/>
</dbReference>
<keyword evidence="4" id="KW-1185">Reference proteome</keyword>
<proteinExistence type="inferred from homology"/>
<dbReference type="PATRIC" id="fig|1705565.3.peg.5856"/>
<dbReference type="PANTHER" id="PTHR35024:SF4">
    <property type="entry name" value="POLYMER-FORMING CYTOSKELETAL PROTEIN"/>
    <property type="match status" value="1"/>
</dbReference>
<dbReference type="PANTHER" id="PTHR35024">
    <property type="entry name" value="HYPOTHETICAL CYTOSOLIC PROTEIN"/>
    <property type="match status" value="1"/>
</dbReference>
<evidence type="ECO:0000256" key="2">
    <source>
        <dbReference type="SAM" id="MobiDB-lite"/>
    </source>
</evidence>
<dbReference type="Pfam" id="PF04519">
    <property type="entry name" value="Bactofilin"/>
    <property type="match status" value="1"/>
</dbReference>
<dbReference type="EMBL" id="LIUT01000003">
    <property type="protein sequence ID" value="KOR82499.1"/>
    <property type="molecule type" value="Genomic_DNA"/>
</dbReference>
<reference evidence="4" key="1">
    <citation type="submission" date="2015-08" db="EMBL/GenBank/DDBJ databases">
        <title>Genome sequencing project for genomic taxonomy and phylogenomics of Bacillus-like bacteria.</title>
        <authorList>
            <person name="Liu B."/>
            <person name="Wang J."/>
            <person name="Zhu Y."/>
            <person name="Liu G."/>
            <person name="Chen Q."/>
            <person name="Chen Z."/>
            <person name="Lan J."/>
            <person name="Che J."/>
            <person name="Ge C."/>
            <person name="Shi H."/>
            <person name="Pan Z."/>
            <person name="Liu X."/>
        </authorList>
    </citation>
    <scope>NUCLEOTIDE SEQUENCE [LARGE SCALE GENOMIC DNA]</scope>
    <source>
        <strain evidence="4">FJAT-22460</strain>
    </source>
</reference>
<evidence type="ECO:0000256" key="1">
    <source>
        <dbReference type="ARBA" id="ARBA00044755"/>
    </source>
</evidence>
<protein>
    <submittedName>
        <fullName evidence="3">Cell division protein</fullName>
    </submittedName>
</protein>
<organism evidence="3 4">
    <name type="scientific">Paenibacillus solani</name>
    <dbReference type="NCBI Taxonomy" id="1705565"/>
    <lineage>
        <taxon>Bacteria</taxon>
        <taxon>Bacillati</taxon>
        <taxon>Bacillota</taxon>
        <taxon>Bacilli</taxon>
        <taxon>Bacillales</taxon>
        <taxon>Paenibacillaceae</taxon>
        <taxon>Paenibacillus</taxon>
    </lineage>
</organism>